<evidence type="ECO:0000259" key="4">
    <source>
        <dbReference type="PROSITE" id="PS51462"/>
    </source>
</evidence>
<dbReference type="Pfam" id="PF00293">
    <property type="entry name" value="NUDIX"/>
    <property type="match status" value="1"/>
</dbReference>
<dbReference type="CDD" id="cd04662">
    <property type="entry name" value="NUDIX_Hydrolase"/>
    <property type="match status" value="1"/>
</dbReference>
<feature type="domain" description="Nudix hydrolase" evidence="4">
    <location>
        <begin position="2"/>
        <end position="151"/>
    </location>
</feature>
<dbReference type="PROSITE" id="PS51462">
    <property type="entry name" value="NUDIX"/>
    <property type="match status" value="1"/>
</dbReference>
<evidence type="ECO:0000313" key="6">
    <source>
        <dbReference type="Proteomes" id="UP000181980"/>
    </source>
</evidence>
<dbReference type="Gene3D" id="3.90.79.10">
    <property type="entry name" value="Nucleoside Triphosphate Pyrophosphohydrolase"/>
    <property type="match status" value="1"/>
</dbReference>
<dbReference type="Proteomes" id="UP000181980">
    <property type="component" value="Unassembled WGS sequence"/>
</dbReference>
<name>A0A1H5P656_9ACTN</name>
<keyword evidence="6" id="KW-1185">Reference proteome</keyword>
<evidence type="ECO:0000256" key="3">
    <source>
        <dbReference type="RuleBase" id="RU003476"/>
    </source>
</evidence>
<protein>
    <submittedName>
        <fullName evidence="5">Predicted NTP pyrophosphohydrolase, NUDIX family</fullName>
    </submittedName>
</protein>
<dbReference type="InterPro" id="IPR020084">
    <property type="entry name" value="NUDIX_hydrolase_CS"/>
</dbReference>
<proteinExistence type="inferred from homology"/>
<dbReference type="GO" id="GO:0006167">
    <property type="term" value="P:AMP biosynthetic process"/>
    <property type="evidence" value="ECO:0007669"/>
    <property type="project" value="TreeGrafter"/>
</dbReference>
<organism evidence="5 6">
    <name type="scientific">Jiangella alba</name>
    <dbReference type="NCBI Taxonomy" id="561176"/>
    <lineage>
        <taxon>Bacteria</taxon>
        <taxon>Bacillati</taxon>
        <taxon>Actinomycetota</taxon>
        <taxon>Actinomycetes</taxon>
        <taxon>Jiangellales</taxon>
        <taxon>Jiangellaceae</taxon>
        <taxon>Jiangella</taxon>
    </lineage>
</organism>
<dbReference type="EMBL" id="FNUC01000004">
    <property type="protein sequence ID" value="SEF08458.1"/>
    <property type="molecule type" value="Genomic_DNA"/>
</dbReference>
<dbReference type="STRING" id="561176.SAMN04488561_3645"/>
<dbReference type="PROSITE" id="PS00893">
    <property type="entry name" value="NUDIX_BOX"/>
    <property type="match status" value="1"/>
</dbReference>
<dbReference type="PANTHER" id="PTHR21340">
    <property type="entry name" value="DIADENOSINE 5,5-P1,P4-TETRAPHOSPHATE PYROPHOSPHOHYDROLASE MUTT"/>
    <property type="match status" value="1"/>
</dbReference>
<dbReference type="InterPro" id="IPR020476">
    <property type="entry name" value="Nudix_hydrolase"/>
</dbReference>
<dbReference type="OrthoDB" id="954553at2"/>
<accession>A0A1H5P656</accession>
<dbReference type="GO" id="GO:0006754">
    <property type="term" value="P:ATP biosynthetic process"/>
    <property type="evidence" value="ECO:0007669"/>
    <property type="project" value="TreeGrafter"/>
</dbReference>
<dbReference type="GO" id="GO:0004081">
    <property type="term" value="F:bis(5'-nucleosyl)-tetraphosphatase (asymmetrical) activity"/>
    <property type="evidence" value="ECO:0007669"/>
    <property type="project" value="TreeGrafter"/>
</dbReference>
<gene>
    <name evidence="5" type="ORF">SAMN04488561_3645</name>
</gene>
<comment type="similarity">
    <text evidence="1 3">Belongs to the Nudix hydrolase family.</text>
</comment>
<keyword evidence="2 3" id="KW-0378">Hydrolase</keyword>
<dbReference type="InterPro" id="IPR051325">
    <property type="entry name" value="Nudix_hydrolase_domain"/>
</dbReference>
<dbReference type="PANTHER" id="PTHR21340:SF7">
    <property type="entry name" value="NUDIX HYDROLASE DOMAIN-CONTAINING PROTEIN"/>
    <property type="match status" value="1"/>
</dbReference>
<sequence length="154" mass="16531">MAGKQSAGILLHRDGAGGVEVLLGHMGGPFWAKKDAGAWSLPKGEYEPDETPEAAARREFTEELGLPVPDGELVELGTVKQSGGKTVTAWALRGDLDPAAVVPGTFELEWPPRSGRTQEFPEVDRVEWFPLDVAREKIVKAQAAFLDRLAAALG</sequence>
<dbReference type="PRINTS" id="PR00502">
    <property type="entry name" value="NUDIXFAMILY"/>
</dbReference>
<evidence type="ECO:0000256" key="1">
    <source>
        <dbReference type="ARBA" id="ARBA00005582"/>
    </source>
</evidence>
<evidence type="ECO:0000313" key="5">
    <source>
        <dbReference type="EMBL" id="SEF08458.1"/>
    </source>
</evidence>
<dbReference type="SUPFAM" id="SSF55811">
    <property type="entry name" value="Nudix"/>
    <property type="match status" value="1"/>
</dbReference>
<reference evidence="6" key="1">
    <citation type="submission" date="2016-10" db="EMBL/GenBank/DDBJ databases">
        <authorList>
            <person name="Varghese N."/>
            <person name="Submissions S."/>
        </authorList>
    </citation>
    <scope>NUCLEOTIDE SEQUENCE [LARGE SCALE GENOMIC DNA]</scope>
    <source>
        <strain evidence="6">DSM 45237</strain>
    </source>
</reference>
<dbReference type="InterPro" id="IPR000086">
    <property type="entry name" value="NUDIX_hydrolase_dom"/>
</dbReference>
<evidence type="ECO:0000256" key="2">
    <source>
        <dbReference type="ARBA" id="ARBA00022801"/>
    </source>
</evidence>
<dbReference type="AlphaFoldDB" id="A0A1H5P656"/>
<dbReference type="InterPro" id="IPR015797">
    <property type="entry name" value="NUDIX_hydrolase-like_dom_sf"/>
</dbReference>
<dbReference type="RefSeq" id="WP_069110618.1">
    <property type="nucleotide sequence ID" value="NZ_FNUC01000004.1"/>
</dbReference>